<evidence type="ECO:0000256" key="12">
    <source>
        <dbReference type="RuleBase" id="RU003357"/>
    </source>
</evidence>
<accession>A0ABY6A907</accession>
<evidence type="ECO:0000259" key="14">
    <source>
        <dbReference type="Pfam" id="PF00593"/>
    </source>
</evidence>
<dbReference type="InterPro" id="IPR012910">
    <property type="entry name" value="Plug_dom"/>
</dbReference>
<evidence type="ECO:0000313" key="17">
    <source>
        <dbReference type="Proteomes" id="UP001065322"/>
    </source>
</evidence>
<sequence length="707" mass="77867">MKFQPAGLLLLGLPVLALTQTVQAAENDGTLKSAAAAENTAVNQRAAKLDNQIVTAREKLLGEAMSASQGYVSGEEINSRPLLRTGEVLELVPGLVVTQHSGSGKANQYFLRGFNLDHGTDFATFVDGMPVNMRTHGHGQGYTDLNFIIPESIGSLSYQKGSYYADVGDFSGAGSATLQTADTFAQGLAQLSLGEDQYRRALLLDSLSNAQGDWLYALERNTYDGPWSDIREDLDKSSVLLKHRRALAGGKLSLSFMGYDNQWNSADQIPQRAVDSGLIDELGSLNDSVGGESSRYSLNAIWQRDGIQASAYAIRYDMNLWSDFTYYLDDTVNGDQFEQVDKRWIYGGQLSYLWHSEIAGLAMSNRIGADLRYDDIDEVGLYHSKERQRIGTVRSDRVGELSTGLYAENTLYWNERVRTVLGVRYDDYRFDVQSRVGSNKNGVDLSANSGKASDNNIALKGSVIVALNRDWESYLAAGQGLHSNDARGTTIQVDPADGSAVEAVDPLVDSLGYEVGVRGVMAGRLSTSLALWQLDLDSELLFVGDAGNTEASRASRRKGLEMTLYYQLNERWNMDLEYAWTKAELRGNAAGGNEIPGAVRNVLQAGISSQRGAGWFGSLRLRYFGERPLVEDGSVMSDPTTVVNLRSGYSLNSWVFSADVLNLFDSRDHDIDYWYASRLPGESSEQEDIHYHVIEPRTVRLAAAWQF</sequence>
<keyword evidence="5 11" id="KW-0812">Transmembrane</keyword>
<evidence type="ECO:0000256" key="8">
    <source>
        <dbReference type="ARBA" id="ARBA00023077"/>
    </source>
</evidence>
<keyword evidence="3 11" id="KW-1134">Transmembrane beta strand</keyword>
<protein>
    <submittedName>
        <fullName evidence="16">TonB-dependent receptor</fullName>
    </submittedName>
</protein>
<evidence type="ECO:0000256" key="11">
    <source>
        <dbReference type="PROSITE-ProRule" id="PRU01360"/>
    </source>
</evidence>
<dbReference type="PROSITE" id="PS52016">
    <property type="entry name" value="TONB_DEPENDENT_REC_3"/>
    <property type="match status" value="1"/>
</dbReference>
<evidence type="ECO:0000313" key="16">
    <source>
        <dbReference type="EMBL" id="UXD86834.1"/>
    </source>
</evidence>
<proteinExistence type="inferred from homology"/>
<feature type="domain" description="TonB-dependent receptor plug" evidence="15">
    <location>
        <begin position="69"/>
        <end position="174"/>
    </location>
</feature>
<dbReference type="PANTHER" id="PTHR32552:SF81">
    <property type="entry name" value="TONB-DEPENDENT OUTER MEMBRANE RECEPTOR"/>
    <property type="match status" value="1"/>
</dbReference>
<dbReference type="InterPro" id="IPR037066">
    <property type="entry name" value="Plug_dom_sf"/>
</dbReference>
<evidence type="ECO:0000256" key="2">
    <source>
        <dbReference type="ARBA" id="ARBA00022448"/>
    </source>
</evidence>
<evidence type="ECO:0000256" key="9">
    <source>
        <dbReference type="ARBA" id="ARBA00023136"/>
    </source>
</evidence>
<dbReference type="SUPFAM" id="SSF56935">
    <property type="entry name" value="Porins"/>
    <property type="match status" value="1"/>
</dbReference>
<dbReference type="InterPro" id="IPR036942">
    <property type="entry name" value="Beta-barrel_TonB_sf"/>
</dbReference>
<reference evidence="17" key="1">
    <citation type="submission" date="2020-06" db="EMBL/GenBank/DDBJ databases">
        <title>Thalassolituus marinus alknpb1M-1, a hydrocarbon-degrading bacterium isolated from the deep-sea overlying water using an in-situ strategy from the South China Sea basin.</title>
        <authorList>
            <person name="Dong C."/>
            <person name="Chen Y."/>
            <person name="Shao Z."/>
        </authorList>
    </citation>
    <scope>NUCLEOTIDE SEQUENCE [LARGE SCALE GENOMIC DNA]</scope>
    <source>
        <strain evidence="17">alknpb1M-1</strain>
    </source>
</reference>
<dbReference type="InterPro" id="IPR000531">
    <property type="entry name" value="Beta-barrel_TonB"/>
</dbReference>
<dbReference type="Pfam" id="PF07715">
    <property type="entry name" value="Plug"/>
    <property type="match status" value="1"/>
</dbReference>
<comment type="subcellular location">
    <subcellularLocation>
        <location evidence="1 11">Cell outer membrane</location>
        <topology evidence="1 11">Multi-pass membrane protein</topology>
    </subcellularLocation>
</comment>
<evidence type="ECO:0000259" key="15">
    <source>
        <dbReference type="Pfam" id="PF07715"/>
    </source>
</evidence>
<name>A0ABY6A907_9GAMM</name>
<keyword evidence="6" id="KW-0408">Iron</keyword>
<dbReference type="Gene3D" id="2.170.130.10">
    <property type="entry name" value="TonB-dependent receptor, plug domain"/>
    <property type="match status" value="1"/>
</dbReference>
<feature type="signal peptide" evidence="13">
    <location>
        <begin position="1"/>
        <end position="24"/>
    </location>
</feature>
<evidence type="ECO:0000256" key="1">
    <source>
        <dbReference type="ARBA" id="ARBA00004571"/>
    </source>
</evidence>
<keyword evidence="13" id="KW-0732">Signal</keyword>
<keyword evidence="7" id="KW-0406">Ion transport</keyword>
<keyword evidence="16" id="KW-0675">Receptor</keyword>
<keyword evidence="10 11" id="KW-0998">Cell outer membrane</keyword>
<keyword evidence="4" id="KW-0410">Iron transport</keyword>
<dbReference type="Pfam" id="PF00593">
    <property type="entry name" value="TonB_dep_Rec_b-barrel"/>
    <property type="match status" value="1"/>
</dbReference>
<evidence type="ECO:0000256" key="5">
    <source>
        <dbReference type="ARBA" id="ARBA00022692"/>
    </source>
</evidence>
<dbReference type="Proteomes" id="UP001065322">
    <property type="component" value="Chromosome"/>
</dbReference>
<keyword evidence="2 11" id="KW-0813">Transport</keyword>
<dbReference type="EMBL" id="CP054475">
    <property type="protein sequence ID" value="UXD86834.1"/>
    <property type="molecule type" value="Genomic_DNA"/>
</dbReference>
<evidence type="ECO:0000256" key="3">
    <source>
        <dbReference type="ARBA" id="ARBA00022452"/>
    </source>
</evidence>
<keyword evidence="17" id="KW-1185">Reference proteome</keyword>
<gene>
    <name evidence="16" type="ORF">HUF19_04965</name>
</gene>
<evidence type="ECO:0000256" key="4">
    <source>
        <dbReference type="ARBA" id="ARBA00022496"/>
    </source>
</evidence>
<dbReference type="Gene3D" id="2.40.170.20">
    <property type="entry name" value="TonB-dependent receptor, beta-barrel domain"/>
    <property type="match status" value="1"/>
</dbReference>
<organism evidence="16 17">
    <name type="scientific">Thalassolituus hydrocarboniclasticus</name>
    <dbReference type="NCBI Taxonomy" id="2742796"/>
    <lineage>
        <taxon>Bacteria</taxon>
        <taxon>Pseudomonadati</taxon>
        <taxon>Pseudomonadota</taxon>
        <taxon>Gammaproteobacteria</taxon>
        <taxon>Oceanospirillales</taxon>
        <taxon>Oceanospirillaceae</taxon>
        <taxon>Thalassolituus</taxon>
    </lineage>
</organism>
<dbReference type="PANTHER" id="PTHR32552">
    <property type="entry name" value="FERRICHROME IRON RECEPTOR-RELATED"/>
    <property type="match status" value="1"/>
</dbReference>
<keyword evidence="8 12" id="KW-0798">TonB box</keyword>
<feature type="domain" description="TonB-dependent receptor-like beta-barrel" evidence="14">
    <location>
        <begin position="251"/>
        <end position="663"/>
    </location>
</feature>
<dbReference type="InterPro" id="IPR039426">
    <property type="entry name" value="TonB-dep_rcpt-like"/>
</dbReference>
<feature type="chain" id="PRO_5045779301" evidence="13">
    <location>
        <begin position="25"/>
        <end position="707"/>
    </location>
</feature>
<evidence type="ECO:0000256" key="10">
    <source>
        <dbReference type="ARBA" id="ARBA00023237"/>
    </source>
</evidence>
<evidence type="ECO:0000256" key="7">
    <source>
        <dbReference type="ARBA" id="ARBA00023065"/>
    </source>
</evidence>
<dbReference type="RefSeq" id="WP_260998761.1">
    <property type="nucleotide sequence ID" value="NZ_CP054475.1"/>
</dbReference>
<evidence type="ECO:0000256" key="6">
    <source>
        <dbReference type="ARBA" id="ARBA00023004"/>
    </source>
</evidence>
<comment type="similarity">
    <text evidence="11 12">Belongs to the TonB-dependent receptor family.</text>
</comment>
<keyword evidence="9 11" id="KW-0472">Membrane</keyword>
<evidence type="ECO:0000256" key="13">
    <source>
        <dbReference type="SAM" id="SignalP"/>
    </source>
</evidence>